<evidence type="ECO:0000259" key="1">
    <source>
        <dbReference type="Pfam" id="PF04149"/>
    </source>
</evidence>
<evidence type="ECO:0000313" key="3">
    <source>
        <dbReference type="Proteomes" id="UP000037020"/>
    </source>
</evidence>
<organism evidence="2 3">
    <name type="scientific">Streptomyces varsoviensis</name>
    <dbReference type="NCBI Taxonomy" id="67373"/>
    <lineage>
        <taxon>Bacteria</taxon>
        <taxon>Bacillati</taxon>
        <taxon>Actinomycetota</taxon>
        <taxon>Actinomycetes</taxon>
        <taxon>Kitasatosporales</taxon>
        <taxon>Streptomycetaceae</taxon>
        <taxon>Streptomyces</taxon>
    </lineage>
</organism>
<keyword evidence="3" id="KW-1185">Reference proteome</keyword>
<feature type="domain" description="DUF397" evidence="1">
    <location>
        <begin position="7"/>
        <end position="63"/>
    </location>
</feature>
<dbReference type="EMBL" id="LGUT01000516">
    <property type="protein sequence ID" value="KOG90867.1"/>
    <property type="molecule type" value="Genomic_DNA"/>
</dbReference>
<comment type="caution">
    <text evidence="2">The sequence shown here is derived from an EMBL/GenBank/DDBJ whole genome shotgun (WGS) entry which is preliminary data.</text>
</comment>
<name>A0ABR5JBX1_9ACTN</name>
<dbReference type="RefSeq" id="WP_030888316.1">
    <property type="nucleotide sequence ID" value="NZ_JBIRHZ010000009.1"/>
</dbReference>
<dbReference type="InterPro" id="IPR007278">
    <property type="entry name" value="DUF397"/>
</dbReference>
<dbReference type="Pfam" id="PF04149">
    <property type="entry name" value="DUF397"/>
    <property type="match status" value="1"/>
</dbReference>
<dbReference type="Proteomes" id="UP000037020">
    <property type="component" value="Unassembled WGS sequence"/>
</dbReference>
<gene>
    <name evidence="2" type="ORF">ADK38_06315</name>
</gene>
<evidence type="ECO:0000313" key="2">
    <source>
        <dbReference type="EMBL" id="KOG90867.1"/>
    </source>
</evidence>
<reference evidence="2 3" key="1">
    <citation type="submission" date="2015-07" db="EMBL/GenBank/DDBJ databases">
        <authorList>
            <person name="Ju K.-S."/>
            <person name="Doroghazi J.R."/>
            <person name="Metcalf W.W."/>
        </authorList>
    </citation>
    <scope>NUCLEOTIDE SEQUENCE [LARGE SCALE GENOMIC DNA]</scope>
    <source>
        <strain evidence="2 3">NRRL B-3589</strain>
    </source>
</reference>
<protein>
    <recommendedName>
        <fullName evidence="1">DUF397 domain-containing protein</fullName>
    </recommendedName>
</protein>
<sequence>MTSESPRWGKSTYSSPDGGNCVEWAPYIAVAREAVLVRDSKYPDGPALGIPGEAWAAFVGEVKGGGFEVMRSATE</sequence>
<accession>A0ABR5JBX1</accession>
<proteinExistence type="predicted"/>